<gene>
    <name evidence="2" type="ORF">NEIFLAOT_01049</name>
</gene>
<keyword evidence="1" id="KW-0472">Membrane</keyword>
<name>C0EM83_NEIFL</name>
<reference evidence="2 3" key="1">
    <citation type="submission" date="2009-01" db="EMBL/GenBank/DDBJ databases">
        <authorList>
            <person name="Fulton L."/>
            <person name="Clifton S."/>
            <person name="Chinwalla A.T."/>
            <person name="Mitreva M."/>
            <person name="Sodergren E."/>
            <person name="Weinstock G."/>
            <person name="Clifton S."/>
            <person name="Dooling D.J."/>
            <person name="Fulton B."/>
            <person name="Minx P."/>
            <person name="Pepin K.H."/>
            <person name="Johnson M."/>
            <person name="Bhonagiri V."/>
            <person name="Nash W.E."/>
            <person name="Mardis E.R."/>
            <person name="Wilson R.K."/>
        </authorList>
    </citation>
    <scope>NUCLEOTIDE SEQUENCE [LARGE SCALE GENOMIC DNA]</scope>
    <source>
        <strain evidence="2 3">NRL30031/H210</strain>
    </source>
</reference>
<feature type="transmembrane region" description="Helical" evidence="1">
    <location>
        <begin position="12"/>
        <end position="36"/>
    </location>
</feature>
<keyword evidence="1" id="KW-1133">Transmembrane helix</keyword>
<organism evidence="2 3">
    <name type="scientific">Neisseria flavescens NRL30031/H210</name>
    <dbReference type="NCBI Taxonomy" id="546264"/>
    <lineage>
        <taxon>Bacteria</taxon>
        <taxon>Pseudomonadati</taxon>
        <taxon>Pseudomonadota</taxon>
        <taxon>Betaproteobacteria</taxon>
        <taxon>Neisseriales</taxon>
        <taxon>Neisseriaceae</taxon>
        <taxon>Neisseria</taxon>
    </lineage>
</organism>
<comment type="caution">
    <text evidence="2">The sequence shown here is derived from an EMBL/GenBank/DDBJ whole genome shotgun (WGS) entry which is preliminary data.</text>
</comment>
<dbReference type="AlphaFoldDB" id="C0EM83"/>
<keyword evidence="3" id="KW-1185">Reference proteome</keyword>
<evidence type="ECO:0000313" key="2">
    <source>
        <dbReference type="EMBL" id="EEG33946.1"/>
    </source>
</evidence>
<protein>
    <recommendedName>
        <fullName evidence="4">Lipoprotein</fullName>
    </recommendedName>
</protein>
<proteinExistence type="predicted"/>
<evidence type="ECO:0000313" key="3">
    <source>
        <dbReference type="Proteomes" id="UP000004457"/>
    </source>
</evidence>
<dbReference type="Proteomes" id="UP000004457">
    <property type="component" value="Unassembled WGS sequence"/>
</dbReference>
<accession>C0EM83</accession>
<dbReference type="EMBL" id="ACEN01000025">
    <property type="protein sequence ID" value="EEG33946.1"/>
    <property type="molecule type" value="Genomic_DNA"/>
</dbReference>
<sequence length="122" mass="14166">MEKNMKQILFKYFMLITCVFVLSSCGYLLSFGQLMFDGSCADWNCSKHTQRWTQAVHACYDLNFEIAKQKLGYENLEEVQDSEIGRNIYNQCVQNAGKYDIRKDKQYGHLFADCAGRHRSPA</sequence>
<evidence type="ECO:0008006" key="4">
    <source>
        <dbReference type="Google" id="ProtNLM"/>
    </source>
</evidence>
<dbReference type="PROSITE" id="PS51257">
    <property type="entry name" value="PROKAR_LIPOPROTEIN"/>
    <property type="match status" value="1"/>
</dbReference>
<evidence type="ECO:0000256" key="1">
    <source>
        <dbReference type="SAM" id="Phobius"/>
    </source>
</evidence>
<keyword evidence="1" id="KW-0812">Transmembrane</keyword>